<reference evidence="2 3" key="1">
    <citation type="journal article" date="2013" name="Genome Biol.">
        <title>The genome sequence of the most widely cultivated cacao type and its use to identify candidate genes regulating pod color.</title>
        <authorList>
            <person name="Motamayor J.C."/>
            <person name="Mockaitis K."/>
            <person name="Schmutz J."/>
            <person name="Haiminen N."/>
            <person name="Iii D.L."/>
            <person name="Cornejo O."/>
            <person name="Findley S.D."/>
            <person name="Zheng P."/>
            <person name="Utro F."/>
            <person name="Royaert S."/>
            <person name="Saski C."/>
            <person name="Jenkins J."/>
            <person name="Podicheti R."/>
            <person name="Zhao M."/>
            <person name="Scheffler B.E."/>
            <person name="Stack J.C."/>
            <person name="Feltus F.A."/>
            <person name="Mustiga G.M."/>
            <person name="Amores F."/>
            <person name="Phillips W."/>
            <person name="Marelli J.P."/>
            <person name="May G.D."/>
            <person name="Shapiro H."/>
            <person name="Ma J."/>
            <person name="Bustamante C.D."/>
            <person name="Schnell R.J."/>
            <person name="Main D."/>
            <person name="Gilbert D."/>
            <person name="Parida L."/>
            <person name="Kuhn D.N."/>
        </authorList>
    </citation>
    <scope>NUCLEOTIDE SEQUENCE [LARGE SCALE GENOMIC DNA]</scope>
    <source>
        <strain evidence="3">cv. Matina 1-6</strain>
    </source>
</reference>
<name>A0A061FD46_THECC</name>
<gene>
    <name evidence="2" type="ORF">TCM_033941</name>
</gene>
<evidence type="ECO:0000313" key="3">
    <source>
        <dbReference type="Proteomes" id="UP000026915"/>
    </source>
</evidence>
<dbReference type="HOGENOM" id="CLU_2188770_0_0_1"/>
<keyword evidence="1" id="KW-0472">Membrane</keyword>
<evidence type="ECO:0000313" key="2">
    <source>
        <dbReference type="EMBL" id="EOY14627.1"/>
    </source>
</evidence>
<dbReference type="EMBL" id="CM001886">
    <property type="protein sequence ID" value="EOY14627.1"/>
    <property type="molecule type" value="Genomic_DNA"/>
</dbReference>
<accession>A0A061FD46</accession>
<dbReference type="AlphaFoldDB" id="A0A061FD46"/>
<keyword evidence="3" id="KW-1185">Reference proteome</keyword>
<sequence length="109" mass="12623">MEAQAHKSHLQKGKHNLAIVSCRVSAHASIFITGGKKSENEILYFFIWIYGAQSLSVFYYPRLHSCARLRRKKKEARQIQSPFLVLITRWGSDTANRNYYGPVNLCIRH</sequence>
<dbReference type="Proteomes" id="UP000026915">
    <property type="component" value="Chromosome 8"/>
</dbReference>
<evidence type="ECO:0000256" key="1">
    <source>
        <dbReference type="SAM" id="Phobius"/>
    </source>
</evidence>
<dbReference type="InParanoid" id="A0A061FD46"/>
<organism evidence="2 3">
    <name type="scientific">Theobroma cacao</name>
    <name type="common">Cacao</name>
    <name type="synonym">Cocoa</name>
    <dbReference type="NCBI Taxonomy" id="3641"/>
    <lineage>
        <taxon>Eukaryota</taxon>
        <taxon>Viridiplantae</taxon>
        <taxon>Streptophyta</taxon>
        <taxon>Embryophyta</taxon>
        <taxon>Tracheophyta</taxon>
        <taxon>Spermatophyta</taxon>
        <taxon>Magnoliopsida</taxon>
        <taxon>eudicotyledons</taxon>
        <taxon>Gunneridae</taxon>
        <taxon>Pentapetalae</taxon>
        <taxon>rosids</taxon>
        <taxon>malvids</taxon>
        <taxon>Malvales</taxon>
        <taxon>Malvaceae</taxon>
        <taxon>Byttnerioideae</taxon>
        <taxon>Theobroma</taxon>
    </lineage>
</organism>
<keyword evidence="1" id="KW-1133">Transmembrane helix</keyword>
<dbReference type="Gramene" id="EOY14627">
    <property type="protein sequence ID" value="EOY14627"/>
    <property type="gene ID" value="TCM_033941"/>
</dbReference>
<protein>
    <submittedName>
        <fullName evidence="2">Uncharacterized protein</fullName>
    </submittedName>
</protein>
<feature type="transmembrane region" description="Helical" evidence="1">
    <location>
        <begin position="42"/>
        <end position="61"/>
    </location>
</feature>
<keyword evidence="1" id="KW-0812">Transmembrane</keyword>
<proteinExistence type="predicted"/>